<evidence type="ECO:0000313" key="2">
    <source>
        <dbReference type="Proteomes" id="UP001293593"/>
    </source>
</evidence>
<name>A0AAE1J7E9_9FABA</name>
<dbReference type="EMBL" id="JAWXYG010000009">
    <property type="protein sequence ID" value="KAK4263881.1"/>
    <property type="molecule type" value="Genomic_DNA"/>
</dbReference>
<dbReference type="AlphaFoldDB" id="A0AAE1J7E9"/>
<dbReference type="Pfam" id="PF14009">
    <property type="entry name" value="PADRE"/>
    <property type="match status" value="1"/>
</dbReference>
<protein>
    <submittedName>
        <fullName evidence="1">Uncharacterized protein</fullName>
    </submittedName>
</protein>
<gene>
    <name evidence="1" type="ORF">QN277_029238</name>
</gene>
<dbReference type="PANTHER" id="PTHR33052">
    <property type="entry name" value="DUF4228 DOMAIN PROTEIN-RELATED"/>
    <property type="match status" value="1"/>
</dbReference>
<reference evidence="1" key="1">
    <citation type="submission" date="2023-10" db="EMBL/GenBank/DDBJ databases">
        <title>Chromosome-level genome of the transformable northern wattle, Acacia crassicarpa.</title>
        <authorList>
            <person name="Massaro I."/>
            <person name="Sinha N.R."/>
            <person name="Poethig S."/>
            <person name="Leichty A.R."/>
        </authorList>
    </citation>
    <scope>NUCLEOTIDE SEQUENCE</scope>
    <source>
        <strain evidence="1">Acra3RX</strain>
        <tissue evidence="1">Leaf</tissue>
    </source>
</reference>
<dbReference type="InterPro" id="IPR025322">
    <property type="entry name" value="PADRE_dom"/>
</dbReference>
<keyword evidence="2" id="KW-1185">Reference proteome</keyword>
<organism evidence="1 2">
    <name type="scientific">Acacia crassicarpa</name>
    <name type="common">northern wattle</name>
    <dbReference type="NCBI Taxonomy" id="499986"/>
    <lineage>
        <taxon>Eukaryota</taxon>
        <taxon>Viridiplantae</taxon>
        <taxon>Streptophyta</taxon>
        <taxon>Embryophyta</taxon>
        <taxon>Tracheophyta</taxon>
        <taxon>Spermatophyta</taxon>
        <taxon>Magnoliopsida</taxon>
        <taxon>eudicotyledons</taxon>
        <taxon>Gunneridae</taxon>
        <taxon>Pentapetalae</taxon>
        <taxon>rosids</taxon>
        <taxon>fabids</taxon>
        <taxon>Fabales</taxon>
        <taxon>Fabaceae</taxon>
        <taxon>Caesalpinioideae</taxon>
        <taxon>mimosoid clade</taxon>
        <taxon>Acacieae</taxon>
        <taxon>Acacia</taxon>
    </lineage>
</organism>
<proteinExistence type="predicted"/>
<comment type="caution">
    <text evidence="1">The sequence shown here is derived from an EMBL/GenBank/DDBJ whole genome shotgun (WGS) entry which is preliminary data.</text>
</comment>
<evidence type="ECO:0000313" key="1">
    <source>
        <dbReference type="EMBL" id="KAK4263881.1"/>
    </source>
</evidence>
<accession>A0AAE1J7E9</accession>
<dbReference type="Proteomes" id="UP001293593">
    <property type="component" value="Unassembled WGS sequence"/>
</dbReference>
<sequence>MGNYLSCTFVFVPVLTTMTKNTRKAARVIFPTGEVKLFREPVSVAELMLECPNHFLGNSRSLCIGHRFSPLGADEELELGNVYVFFHMRRANKVVTAADMAVIFVAESMTAKRLTAAGSGHAVRAKVLLENCGGGVNDQPPQEVVAEEKTIPRLSLDGVDLGLQYRVQCCRSRKPMLETIKEEPLFCSR</sequence>